<reference evidence="1 2" key="1">
    <citation type="journal article" date="2021" name="Commun. Biol.">
        <title>The genome of Shorea leprosula (Dipterocarpaceae) highlights the ecological relevance of drought in aseasonal tropical rainforests.</title>
        <authorList>
            <person name="Ng K.K.S."/>
            <person name="Kobayashi M.J."/>
            <person name="Fawcett J.A."/>
            <person name="Hatakeyama M."/>
            <person name="Paape T."/>
            <person name="Ng C.H."/>
            <person name="Ang C.C."/>
            <person name="Tnah L.H."/>
            <person name="Lee C.T."/>
            <person name="Nishiyama T."/>
            <person name="Sese J."/>
            <person name="O'Brien M.J."/>
            <person name="Copetti D."/>
            <person name="Mohd Noor M.I."/>
            <person name="Ong R.C."/>
            <person name="Putra M."/>
            <person name="Sireger I.Z."/>
            <person name="Indrioko S."/>
            <person name="Kosugi Y."/>
            <person name="Izuno A."/>
            <person name="Isagi Y."/>
            <person name="Lee S.L."/>
            <person name="Shimizu K.K."/>
        </authorList>
    </citation>
    <scope>NUCLEOTIDE SEQUENCE [LARGE SCALE GENOMIC DNA]</scope>
    <source>
        <strain evidence="1">214</strain>
    </source>
</reference>
<dbReference type="EMBL" id="BPVZ01000527">
    <property type="protein sequence ID" value="GKV51689.1"/>
    <property type="molecule type" value="Genomic_DNA"/>
</dbReference>
<keyword evidence="2" id="KW-1185">Reference proteome</keyword>
<evidence type="ECO:0000313" key="1">
    <source>
        <dbReference type="EMBL" id="GKV51689.1"/>
    </source>
</evidence>
<dbReference type="AlphaFoldDB" id="A0AAV5MRD0"/>
<comment type="caution">
    <text evidence="1">The sequence shown here is derived from an EMBL/GenBank/DDBJ whole genome shotgun (WGS) entry which is preliminary data.</text>
</comment>
<protein>
    <submittedName>
        <fullName evidence="1">Uncharacterized protein</fullName>
    </submittedName>
</protein>
<organism evidence="1 2">
    <name type="scientific">Rubroshorea leprosula</name>
    <dbReference type="NCBI Taxonomy" id="152421"/>
    <lineage>
        <taxon>Eukaryota</taxon>
        <taxon>Viridiplantae</taxon>
        <taxon>Streptophyta</taxon>
        <taxon>Embryophyta</taxon>
        <taxon>Tracheophyta</taxon>
        <taxon>Spermatophyta</taxon>
        <taxon>Magnoliopsida</taxon>
        <taxon>eudicotyledons</taxon>
        <taxon>Gunneridae</taxon>
        <taxon>Pentapetalae</taxon>
        <taxon>rosids</taxon>
        <taxon>malvids</taxon>
        <taxon>Malvales</taxon>
        <taxon>Dipterocarpaceae</taxon>
        <taxon>Rubroshorea</taxon>
    </lineage>
</organism>
<dbReference type="Proteomes" id="UP001054252">
    <property type="component" value="Unassembled WGS sequence"/>
</dbReference>
<gene>
    <name evidence="1" type="ORF">SLEP1_g58320</name>
</gene>
<name>A0AAV5MRD0_9ROSI</name>
<proteinExistence type="predicted"/>
<sequence>MASVAKKELTWSAVFSSCDYAFCGLKAKADPDRRGDNSVGRLSVSESPICNAYCPYQDLLSNQSSFKTFSLTGAVQSISTRKGVETGSSKVPEDLSEAAGRVPKRVQVCCVDEDFSKIRFDGSDKTSYIVLSLTLDELELKTSAYYLDFLLLFLATALFLYHFRFPHFSYHEPRPKVALRRSRGGPSKVSSCSWRVSKDSRCFLAVRWLLAGMGRCQRFFIAKPLSPGGLYRRNSTFYTRKDQQSSPCLPSPLTRSLKASVNTVLGVLEWIAQVGGEASTYTCHS</sequence>
<accession>A0AAV5MRD0</accession>
<evidence type="ECO:0000313" key="2">
    <source>
        <dbReference type="Proteomes" id="UP001054252"/>
    </source>
</evidence>